<accession>A0A2M7W4Q0</accession>
<reference evidence="4" key="1">
    <citation type="submission" date="2017-09" db="EMBL/GenBank/DDBJ databases">
        <title>Depth-based differentiation of microbial function through sediment-hosted aquifers and enrichment of novel symbionts in the deep terrestrial subsurface.</title>
        <authorList>
            <person name="Probst A.J."/>
            <person name="Ladd B."/>
            <person name="Jarett J.K."/>
            <person name="Geller-Mcgrath D.E."/>
            <person name="Sieber C.M.K."/>
            <person name="Emerson J.B."/>
            <person name="Anantharaman K."/>
            <person name="Thomas B.C."/>
            <person name="Malmstrom R."/>
            <person name="Stieglmeier M."/>
            <person name="Klingl A."/>
            <person name="Woyke T."/>
            <person name="Ryan C.M."/>
            <person name="Banfield J.F."/>
        </authorList>
    </citation>
    <scope>NUCLEOTIDE SEQUENCE [LARGE SCALE GENOMIC DNA]</scope>
</reference>
<dbReference type="GO" id="GO:0008757">
    <property type="term" value="F:S-adenosylmethionine-dependent methyltransferase activity"/>
    <property type="evidence" value="ECO:0007669"/>
    <property type="project" value="InterPro"/>
</dbReference>
<proteinExistence type="predicted"/>
<name>A0A2M7W4Q0_9BACT</name>
<protein>
    <recommendedName>
        <fullName evidence="2">Methyltransferase type 11 domain-containing protein</fullName>
    </recommendedName>
</protein>
<evidence type="ECO:0000313" key="4">
    <source>
        <dbReference type="Proteomes" id="UP000230137"/>
    </source>
</evidence>
<comment type="caution">
    <text evidence="3">The sequence shown here is derived from an EMBL/GenBank/DDBJ whole genome shotgun (WGS) entry which is preliminary data.</text>
</comment>
<dbReference type="Proteomes" id="UP000230137">
    <property type="component" value="Unassembled WGS sequence"/>
</dbReference>
<feature type="domain" description="Methyltransferase type 11" evidence="2">
    <location>
        <begin position="144"/>
        <end position="237"/>
    </location>
</feature>
<dbReference type="PANTHER" id="PTHR44068:SF11">
    <property type="entry name" value="GERANYL DIPHOSPHATE 2-C-METHYLTRANSFERASE"/>
    <property type="match status" value="1"/>
</dbReference>
<organism evidence="3 4">
    <name type="scientific">Candidatus Berkelbacteria bacterium CG_4_10_14_0_2_um_filter_35_9_33_12</name>
    <dbReference type="NCBI Taxonomy" id="1974499"/>
    <lineage>
        <taxon>Bacteria</taxon>
        <taxon>Candidatus Berkelbacteria</taxon>
    </lineage>
</organism>
<evidence type="ECO:0000313" key="3">
    <source>
        <dbReference type="EMBL" id="PJA20812.1"/>
    </source>
</evidence>
<evidence type="ECO:0000256" key="1">
    <source>
        <dbReference type="ARBA" id="ARBA00022679"/>
    </source>
</evidence>
<keyword evidence="1" id="KW-0808">Transferase</keyword>
<dbReference type="EMBL" id="PFQF01000013">
    <property type="protein sequence ID" value="PJA20812.1"/>
    <property type="molecule type" value="Genomic_DNA"/>
</dbReference>
<dbReference type="PANTHER" id="PTHR44068">
    <property type="entry name" value="ZGC:194242"/>
    <property type="match status" value="1"/>
</dbReference>
<gene>
    <name evidence="3" type="ORF">COX60_00535</name>
</gene>
<sequence>MKKNHLPFLSDPIDSSKFRLTIFKNINNEIVDGLLISNTNWFPIISNIPRILVGELKNNLLKNNIQFFRKYQPKLPKSIKSEWEKQINSINNLDKFLAHQKKTGESFAWEWRNIYRENNFEKNNFLHFTGPFITEKTLKHKMVIDIGCGSGRFTKWGTKLGAKVVFGTDLGESVEVAYQMTKKFDNVCIVQADIYNMPFNNIFDIAYSIGVLHHLPQPQKGFLKLPKVLKKTGKMLIWVYNRRNNNRAIYFYEPVRAILKYLPKPMLLKLCYLPAFGVHLFNYLTTWLNFIEQYEMAKKVPFSYYANFPFNMKLNDAFDVLATPKSNYYYVEEIEKWFKSAKLKDIKSFEHPEAGITCVGETK</sequence>
<dbReference type="AlphaFoldDB" id="A0A2M7W4Q0"/>
<dbReference type="Pfam" id="PF08241">
    <property type="entry name" value="Methyltransf_11"/>
    <property type="match status" value="1"/>
</dbReference>
<dbReference type="InterPro" id="IPR050447">
    <property type="entry name" value="Erg6_SMT_methyltransf"/>
</dbReference>
<dbReference type="SUPFAM" id="SSF53335">
    <property type="entry name" value="S-adenosyl-L-methionine-dependent methyltransferases"/>
    <property type="match status" value="1"/>
</dbReference>
<dbReference type="InterPro" id="IPR029063">
    <property type="entry name" value="SAM-dependent_MTases_sf"/>
</dbReference>
<dbReference type="InterPro" id="IPR013216">
    <property type="entry name" value="Methyltransf_11"/>
</dbReference>
<evidence type="ECO:0000259" key="2">
    <source>
        <dbReference type="Pfam" id="PF08241"/>
    </source>
</evidence>
<dbReference type="Gene3D" id="3.40.50.150">
    <property type="entry name" value="Vaccinia Virus protein VP39"/>
    <property type="match status" value="1"/>
</dbReference>
<dbReference type="CDD" id="cd02440">
    <property type="entry name" value="AdoMet_MTases"/>
    <property type="match status" value="1"/>
</dbReference>